<feature type="transmembrane region" description="Helical" evidence="1">
    <location>
        <begin position="114"/>
        <end position="133"/>
    </location>
</feature>
<evidence type="ECO:0000313" key="3">
    <source>
        <dbReference type="Proteomes" id="UP000573499"/>
    </source>
</evidence>
<sequence length="176" mass="20079">MRISKTLRMMGRLAIGVLAPWRVIKRDIDRVRAAAREHEKNIHYIRDLARRAAKPKHEGPRTASFDDVMRRHTPASIARVERRFLFQKRLALGTAAVILVVSACAIANGRLLGIATIIASMPLFFMASFSAHFRLWQLRNRRLSAEESGGLDDFFAENPRWIRQVLDPELGNHGEE</sequence>
<dbReference type="AlphaFoldDB" id="A0A7W2FF50"/>
<accession>A0A7W2FF50</accession>
<organism evidence="2 3">
    <name type="scientific">Rugamonas apoptosis</name>
    <dbReference type="NCBI Taxonomy" id="2758570"/>
    <lineage>
        <taxon>Bacteria</taxon>
        <taxon>Pseudomonadati</taxon>
        <taxon>Pseudomonadota</taxon>
        <taxon>Betaproteobacteria</taxon>
        <taxon>Burkholderiales</taxon>
        <taxon>Oxalobacteraceae</taxon>
        <taxon>Telluria group</taxon>
        <taxon>Rugamonas</taxon>
    </lineage>
</organism>
<proteinExistence type="predicted"/>
<evidence type="ECO:0000313" key="2">
    <source>
        <dbReference type="EMBL" id="MBA5690548.1"/>
    </source>
</evidence>
<gene>
    <name evidence="2" type="ORF">H3H39_26270</name>
</gene>
<keyword evidence="1" id="KW-0812">Transmembrane</keyword>
<reference evidence="2 3" key="1">
    <citation type="submission" date="2020-07" db="EMBL/GenBank/DDBJ databases">
        <title>Novel species isolated from subtropical streams in China.</title>
        <authorList>
            <person name="Lu H."/>
        </authorList>
    </citation>
    <scope>NUCLEOTIDE SEQUENCE [LARGE SCALE GENOMIC DNA]</scope>
    <source>
        <strain evidence="2 3">LX47W</strain>
    </source>
</reference>
<protein>
    <recommendedName>
        <fullName evidence="4">Transmembrane protein</fullName>
    </recommendedName>
</protein>
<evidence type="ECO:0008006" key="4">
    <source>
        <dbReference type="Google" id="ProtNLM"/>
    </source>
</evidence>
<name>A0A7W2FF50_9BURK</name>
<feature type="transmembrane region" description="Helical" evidence="1">
    <location>
        <begin position="90"/>
        <end position="108"/>
    </location>
</feature>
<dbReference type="Proteomes" id="UP000573499">
    <property type="component" value="Unassembled WGS sequence"/>
</dbReference>
<dbReference type="RefSeq" id="WP_182157361.1">
    <property type="nucleotide sequence ID" value="NZ_JACEZU010000019.1"/>
</dbReference>
<keyword evidence="3" id="KW-1185">Reference proteome</keyword>
<keyword evidence="1" id="KW-1133">Transmembrane helix</keyword>
<dbReference type="EMBL" id="JACEZU010000019">
    <property type="protein sequence ID" value="MBA5690548.1"/>
    <property type="molecule type" value="Genomic_DNA"/>
</dbReference>
<comment type="caution">
    <text evidence="2">The sequence shown here is derived from an EMBL/GenBank/DDBJ whole genome shotgun (WGS) entry which is preliminary data.</text>
</comment>
<evidence type="ECO:0000256" key="1">
    <source>
        <dbReference type="SAM" id="Phobius"/>
    </source>
</evidence>
<keyword evidence="1" id="KW-0472">Membrane</keyword>